<sequence length="250" mass="27522">MTQKIGTFADRVNNRLVRYFPGPAARIETSQPIVSFTFDDVPETAWTAGARILENEGVCGTFYIAGVFIDAYDGAQQMISTKGCSQLAAAGHELACHTFSHRKLSSFSREGLKADLDRNDSVLGSFDGNRHARNFSVPFGMASPVMQPLLRRRFRTTRGIMPGINRGKVDPHNLAAVELRSDQNYLDATDLWLEDVLQNGGWLIIFTHDVSRTPSFYGCPEERFQGFVRRALSGGAKIMTVDAAATALGL</sequence>
<dbReference type="SUPFAM" id="SSF88713">
    <property type="entry name" value="Glycoside hydrolase/deacetylase"/>
    <property type="match status" value="1"/>
</dbReference>
<dbReference type="InterPro" id="IPR011330">
    <property type="entry name" value="Glyco_hydro/deAcase_b/a-brl"/>
</dbReference>
<keyword evidence="4" id="KW-0732">Signal</keyword>
<organism evidence="7 8">
    <name type="scientific">Agrobacterium tumefaciens</name>
    <dbReference type="NCBI Taxonomy" id="358"/>
    <lineage>
        <taxon>Bacteria</taxon>
        <taxon>Pseudomonadati</taxon>
        <taxon>Pseudomonadota</taxon>
        <taxon>Alphaproteobacteria</taxon>
        <taxon>Hyphomicrobiales</taxon>
        <taxon>Rhizobiaceae</taxon>
        <taxon>Rhizobium/Agrobacterium group</taxon>
        <taxon>Agrobacterium</taxon>
        <taxon>Agrobacterium tumefaciens complex</taxon>
    </lineage>
</organism>
<evidence type="ECO:0000259" key="6">
    <source>
        <dbReference type="PROSITE" id="PS51677"/>
    </source>
</evidence>
<dbReference type="EMBL" id="LXPS01000022">
    <property type="protein sequence ID" value="OAE43632.1"/>
    <property type="molecule type" value="Genomic_DNA"/>
</dbReference>
<dbReference type="RefSeq" id="WP_063949645.1">
    <property type="nucleotide sequence ID" value="NZ_LXPS01000022.1"/>
</dbReference>
<evidence type="ECO:0000256" key="2">
    <source>
        <dbReference type="ARBA" id="ARBA00010973"/>
    </source>
</evidence>
<dbReference type="AlphaFoldDB" id="A0A176X834"/>
<evidence type="ECO:0000256" key="4">
    <source>
        <dbReference type="ARBA" id="ARBA00022729"/>
    </source>
</evidence>
<accession>A0A176X834</accession>
<feature type="domain" description="NodB homology" evidence="6">
    <location>
        <begin position="32"/>
        <end position="250"/>
    </location>
</feature>
<proteinExistence type="inferred from homology"/>
<dbReference type="PANTHER" id="PTHR34216">
    <property type="match status" value="1"/>
</dbReference>
<evidence type="ECO:0000313" key="8">
    <source>
        <dbReference type="Proteomes" id="UP000077098"/>
    </source>
</evidence>
<dbReference type="InterPro" id="IPR051398">
    <property type="entry name" value="Polysacch_Deacetylase"/>
</dbReference>
<evidence type="ECO:0000313" key="7">
    <source>
        <dbReference type="EMBL" id="OAE43632.1"/>
    </source>
</evidence>
<comment type="caution">
    <text evidence="7">The sequence shown here is derived from an EMBL/GenBank/DDBJ whole genome shotgun (WGS) entry which is preliminary data.</text>
</comment>
<dbReference type="PANTHER" id="PTHR34216:SF11">
    <property type="entry name" value="CHITOOLIGOSACCHARIDE DEACETYLASE"/>
    <property type="match status" value="1"/>
</dbReference>
<dbReference type="Gene3D" id="3.20.20.370">
    <property type="entry name" value="Glycoside hydrolase/deacetylase"/>
    <property type="match status" value="1"/>
</dbReference>
<dbReference type="CDD" id="cd10967">
    <property type="entry name" value="CE4_GLA_like_6s"/>
    <property type="match status" value="1"/>
</dbReference>
<comment type="function">
    <text evidence="1">Is involved in generating a small heat-stable compound (Nod), an acylated oligomer of N-acetylglucosamine, that stimulates mitosis in various plant protoplasts.</text>
</comment>
<dbReference type="PROSITE" id="PS51677">
    <property type="entry name" value="NODB"/>
    <property type="match status" value="1"/>
</dbReference>
<dbReference type="Pfam" id="PF01522">
    <property type="entry name" value="Polysacc_deac_1"/>
    <property type="match status" value="1"/>
</dbReference>
<protein>
    <recommendedName>
        <fullName evidence="3">Chitooligosaccharide deacetylase</fullName>
    </recommendedName>
    <alternativeName>
        <fullName evidence="5">Nodulation protein B</fullName>
    </alternativeName>
</protein>
<gene>
    <name evidence="7" type="ORF">A7J57_05055</name>
</gene>
<dbReference type="GO" id="GO:0016810">
    <property type="term" value="F:hydrolase activity, acting on carbon-nitrogen (but not peptide) bonds"/>
    <property type="evidence" value="ECO:0007669"/>
    <property type="project" value="InterPro"/>
</dbReference>
<name>A0A176X834_AGRTU</name>
<evidence type="ECO:0000256" key="3">
    <source>
        <dbReference type="ARBA" id="ARBA00020071"/>
    </source>
</evidence>
<dbReference type="InterPro" id="IPR002509">
    <property type="entry name" value="NODB_dom"/>
</dbReference>
<evidence type="ECO:0000256" key="1">
    <source>
        <dbReference type="ARBA" id="ARBA00003236"/>
    </source>
</evidence>
<dbReference type="GO" id="GO:0005975">
    <property type="term" value="P:carbohydrate metabolic process"/>
    <property type="evidence" value="ECO:0007669"/>
    <property type="project" value="InterPro"/>
</dbReference>
<dbReference type="Proteomes" id="UP000077098">
    <property type="component" value="Unassembled WGS sequence"/>
</dbReference>
<reference evidence="7 8" key="1">
    <citation type="submission" date="2016-05" db="EMBL/GenBank/DDBJ databases">
        <authorList>
            <person name="Lavstsen T."/>
            <person name="Jespersen J.S."/>
        </authorList>
    </citation>
    <scope>NUCLEOTIDE SEQUENCE [LARGE SCALE GENOMIC DNA]</scope>
    <source>
        <strain evidence="7 8">KCJ1736</strain>
    </source>
</reference>
<evidence type="ECO:0000256" key="5">
    <source>
        <dbReference type="ARBA" id="ARBA00032976"/>
    </source>
</evidence>
<comment type="similarity">
    <text evidence="2">Belongs to the polysaccharide deacetylase family.</text>
</comment>